<dbReference type="OrthoDB" id="1730160at2"/>
<keyword evidence="3" id="KW-1185">Reference proteome</keyword>
<evidence type="ECO:0000259" key="1">
    <source>
        <dbReference type="Pfam" id="PF13791"/>
    </source>
</evidence>
<comment type="caution">
    <text evidence="2">The sequence shown here is derived from an EMBL/GenBank/DDBJ whole genome shotgun (WGS) entry which is preliminary data.</text>
</comment>
<reference evidence="2 3" key="1">
    <citation type="submission" date="2019-07" db="EMBL/GenBank/DDBJ databases">
        <title>Genomic Encyclopedia of Type Strains, Phase I: the one thousand microbial genomes (KMG-I) project.</title>
        <authorList>
            <person name="Kyrpides N."/>
        </authorList>
    </citation>
    <scope>NUCLEOTIDE SEQUENCE [LARGE SCALE GENOMIC DNA]</scope>
    <source>
        <strain evidence="2 3">DSM 16647</strain>
    </source>
</reference>
<dbReference type="Pfam" id="PF13791">
    <property type="entry name" value="Sigma_reg_C"/>
    <property type="match status" value="1"/>
</dbReference>
<protein>
    <submittedName>
        <fullName evidence="2">Sigma factor regulator</fullName>
    </submittedName>
</protein>
<proteinExistence type="predicted"/>
<evidence type="ECO:0000313" key="2">
    <source>
        <dbReference type="EMBL" id="TYP51671.1"/>
    </source>
</evidence>
<dbReference type="Proteomes" id="UP000322294">
    <property type="component" value="Unassembled WGS sequence"/>
</dbReference>
<dbReference type="EMBL" id="VNHO01000020">
    <property type="protein sequence ID" value="TYP51671.1"/>
    <property type="molecule type" value="Genomic_DNA"/>
</dbReference>
<accession>A0A5S5AKH7</accession>
<sequence length="144" mass="16449">MALSFDRDYSLEEVQAMLPGEVKPVWYWVNTYNEEGLNGQKNGERILFANQVYGMKGVNSDGTTEEDPRLSFISAINSGLKRKSRYQLQFRRLYERLSNDKGEITKENIRVIGVVVTGDTASMKLLRDKNYIKAATLGIVIDKY</sequence>
<gene>
    <name evidence="2" type="ORF">LZ11_01794</name>
</gene>
<dbReference type="RefSeq" id="WP_148867514.1">
    <property type="nucleotide sequence ID" value="NZ_VNHO01000020.1"/>
</dbReference>
<dbReference type="AlphaFoldDB" id="A0A5S5AKH7"/>
<dbReference type="InterPro" id="IPR025672">
    <property type="entry name" value="Sigma_reg_C_dom"/>
</dbReference>
<organism evidence="2 3">
    <name type="scientific">Thermosediminibacter litoriperuensis</name>
    <dbReference type="NCBI Taxonomy" id="291989"/>
    <lineage>
        <taxon>Bacteria</taxon>
        <taxon>Bacillati</taxon>
        <taxon>Bacillota</taxon>
        <taxon>Clostridia</taxon>
        <taxon>Thermosediminibacterales</taxon>
        <taxon>Thermosediminibacteraceae</taxon>
        <taxon>Thermosediminibacter</taxon>
    </lineage>
</organism>
<feature type="domain" description="Sigma factor regulator C-terminal" evidence="1">
    <location>
        <begin position="2"/>
        <end position="138"/>
    </location>
</feature>
<name>A0A5S5AKH7_9FIRM</name>
<evidence type="ECO:0000313" key="3">
    <source>
        <dbReference type="Proteomes" id="UP000322294"/>
    </source>
</evidence>